<evidence type="ECO:0000313" key="3">
    <source>
        <dbReference type="Proteomes" id="UP001595823"/>
    </source>
</evidence>
<comment type="caution">
    <text evidence="2">The sequence shown here is derived from an EMBL/GenBank/DDBJ whole genome shotgun (WGS) entry which is preliminary data.</text>
</comment>
<feature type="compositionally biased region" description="Basic and acidic residues" evidence="1">
    <location>
        <begin position="178"/>
        <end position="187"/>
    </location>
</feature>
<feature type="region of interest" description="Disordered" evidence="1">
    <location>
        <begin position="145"/>
        <end position="441"/>
    </location>
</feature>
<accession>A0ABV8TVD3</accession>
<dbReference type="Proteomes" id="UP001595823">
    <property type="component" value="Unassembled WGS sequence"/>
</dbReference>
<evidence type="ECO:0000256" key="1">
    <source>
        <dbReference type="SAM" id="MobiDB-lite"/>
    </source>
</evidence>
<name>A0ABV8TVD3_9ACTN</name>
<feature type="compositionally biased region" description="Basic and acidic residues" evidence="1">
    <location>
        <begin position="432"/>
        <end position="441"/>
    </location>
</feature>
<feature type="compositionally biased region" description="Acidic residues" evidence="1">
    <location>
        <begin position="411"/>
        <end position="431"/>
    </location>
</feature>
<evidence type="ECO:0000313" key="2">
    <source>
        <dbReference type="EMBL" id="MFC4334617.1"/>
    </source>
</evidence>
<dbReference type="EMBL" id="JBHSDK010000007">
    <property type="protein sequence ID" value="MFC4334617.1"/>
    <property type="molecule type" value="Genomic_DNA"/>
</dbReference>
<feature type="compositionally biased region" description="Gly residues" evidence="1">
    <location>
        <begin position="311"/>
        <end position="331"/>
    </location>
</feature>
<gene>
    <name evidence="2" type="ORF">ACFPET_05335</name>
</gene>
<sequence>MAKGRGKAYYKGTYSHEQLWEKLKAGQPDKVSAAPRLWSKLGSGMEMSKDELGQRVGSLLDFWKGDASSAFKGEMDTLIKYVSDNKRKIDSVGELVVSPMGDALREAQSWADLNSHRGEKAESGTFGEYDEFSLDPAHNIEYEEFEEKRARDRGLDPHDPEDKKKIEQQRPQFQAEYRQYEEDRHDQLAQVVAKLGDDYQEIRHSKQWTEGKPPQPEEMPKRMQQATPPEGGFTGGRPKPDFGTTPPGDNSGLSGGGSGGSNNGTGGDDHLPGYDDDDEFGNWNPAAGSGEMEDENGGLQSATPGGPALNVGGGSTYTPAGGGTPGGGSGLFGPTSGTSGGQGGTGSSRSGSGAGPRGGAGSSPRGGGQGSGARPGAGQGANARGGAGGRPGAGGRAGAGAGAGRGGAAGFDEEDEQGRETWLTEDEFQWIDSRDSDELDD</sequence>
<feature type="compositionally biased region" description="Gly residues" evidence="1">
    <location>
        <begin position="338"/>
        <end position="409"/>
    </location>
</feature>
<dbReference type="RefSeq" id="WP_380618479.1">
    <property type="nucleotide sequence ID" value="NZ_JBHSDK010000007.1"/>
</dbReference>
<keyword evidence="3" id="KW-1185">Reference proteome</keyword>
<organism evidence="2 3">
    <name type="scientific">Salininema proteolyticum</name>
    <dbReference type="NCBI Taxonomy" id="1607685"/>
    <lineage>
        <taxon>Bacteria</taxon>
        <taxon>Bacillati</taxon>
        <taxon>Actinomycetota</taxon>
        <taxon>Actinomycetes</taxon>
        <taxon>Glycomycetales</taxon>
        <taxon>Glycomycetaceae</taxon>
        <taxon>Salininema</taxon>
    </lineage>
</organism>
<protein>
    <recommendedName>
        <fullName evidence="4">PPE family protein</fullName>
    </recommendedName>
</protein>
<feature type="compositionally biased region" description="Gly residues" evidence="1">
    <location>
        <begin position="253"/>
        <end position="266"/>
    </location>
</feature>
<proteinExistence type="predicted"/>
<evidence type="ECO:0008006" key="4">
    <source>
        <dbReference type="Google" id="ProtNLM"/>
    </source>
</evidence>
<feature type="compositionally biased region" description="Basic and acidic residues" evidence="1">
    <location>
        <begin position="195"/>
        <end position="209"/>
    </location>
</feature>
<reference evidence="3" key="1">
    <citation type="journal article" date="2019" name="Int. J. Syst. Evol. Microbiol.">
        <title>The Global Catalogue of Microorganisms (GCM) 10K type strain sequencing project: providing services to taxonomists for standard genome sequencing and annotation.</title>
        <authorList>
            <consortium name="The Broad Institute Genomics Platform"/>
            <consortium name="The Broad Institute Genome Sequencing Center for Infectious Disease"/>
            <person name="Wu L."/>
            <person name="Ma J."/>
        </authorList>
    </citation>
    <scope>NUCLEOTIDE SEQUENCE [LARGE SCALE GENOMIC DNA]</scope>
    <source>
        <strain evidence="3">IBRC-M 10908</strain>
    </source>
</reference>
<feature type="compositionally biased region" description="Basic and acidic residues" evidence="1">
    <location>
        <begin position="145"/>
        <end position="168"/>
    </location>
</feature>